<keyword evidence="1" id="KW-0472">Membrane</keyword>
<proteinExistence type="predicted"/>
<keyword evidence="1" id="KW-1133">Transmembrane helix</keyword>
<organism evidence="2 3">
    <name type="scientific">Dictyobacter kobayashii</name>
    <dbReference type="NCBI Taxonomy" id="2014872"/>
    <lineage>
        <taxon>Bacteria</taxon>
        <taxon>Bacillati</taxon>
        <taxon>Chloroflexota</taxon>
        <taxon>Ktedonobacteria</taxon>
        <taxon>Ktedonobacterales</taxon>
        <taxon>Dictyobacteraceae</taxon>
        <taxon>Dictyobacter</taxon>
    </lineage>
</organism>
<feature type="transmembrane region" description="Helical" evidence="1">
    <location>
        <begin position="388"/>
        <end position="410"/>
    </location>
</feature>
<feature type="transmembrane region" description="Helical" evidence="1">
    <location>
        <begin position="317"/>
        <end position="338"/>
    </location>
</feature>
<feature type="transmembrane region" description="Helical" evidence="1">
    <location>
        <begin position="178"/>
        <end position="195"/>
    </location>
</feature>
<keyword evidence="3" id="KW-1185">Reference proteome</keyword>
<sequence>MPGVHVLKSQKLNIYSLSAAAIIIFAIGLRIILVALNWPPTNSDEGTMAVMASNIAYHGERPLIYYGQDYMGVIEAYLGALFYQISGGPSIVALRLGVILLVGLFFIVAYLLTSFIFSRKIALLTLAILSVGSIPYLTRQTIATGGSAETLLFGTLSLLLAARLAYTYDPQVSRRTRFLRLTGYAAYGLVIGVGVWSDMVMLPILAMATLLLIIFCWREVFIWGGWLVAILMGLIGILPSIIHGNEVGKNIFQVLFAMFLSGPSQVNPGIWHNTVETFQVSLPTATGFPFCPVIEYPFLGDNTPRTLSCAIVQSSWSIGYVLVIIASLCLAILALQQLKRRRTEMEGRVYHQARVRNTTHLFMVITAILILIAYILSSGPNDQPGYHARYIISLIVLTPATIVFPLWTAVTRLQWASSWSKPGSYAGCLLLATMAVILVIGTVMTFLEVPKAQAANYKRQDLANHLIKLGATRIYTDYWTCNSLAFASKERILCAVVDKNMDGNHNRVKEFRAAVDQDGWNASWLCAKDLNLTMPQYNCLPKVEHWINTTAPGRFTRYEIDGYVLYMLKPQFHRPTPATK</sequence>
<evidence type="ECO:0000313" key="3">
    <source>
        <dbReference type="Proteomes" id="UP000287188"/>
    </source>
</evidence>
<evidence type="ECO:0000256" key="1">
    <source>
        <dbReference type="SAM" id="Phobius"/>
    </source>
</evidence>
<feature type="transmembrane region" description="Helical" evidence="1">
    <location>
        <begin position="422"/>
        <end position="447"/>
    </location>
</feature>
<evidence type="ECO:0008006" key="4">
    <source>
        <dbReference type="Google" id="ProtNLM"/>
    </source>
</evidence>
<feature type="transmembrane region" description="Helical" evidence="1">
    <location>
        <begin position="201"/>
        <end position="217"/>
    </location>
</feature>
<gene>
    <name evidence="2" type="ORF">KDK_26390</name>
</gene>
<reference evidence="3" key="1">
    <citation type="submission" date="2018-12" db="EMBL/GenBank/DDBJ databases">
        <title>Tengunoibacter tsumagoiensis gen. nov., sp. nov., Dictyobacter kobayashii sp. nov., D. alpinus sp. nov., and D. joshuensis sp. nov. and description of Dictyobacteraceae fam. nov. within the order Ktedonobacterales isolated from Tengu-no-mugimeshi.</title>
        <authorList>
            <person name="Wang C.M."/>
            <person name="Zheng Y."/>
            <person name="Sakai Y."/>
            <person name="Toyoda A."/>
            <person name="Minakuchi Y."/>
            <person name="Abe K."/>
            <person name="Yokota A."/>
            <person name="Yabe S."/>
        </authorList>
    </citation>
    <scope>NUCLEOTIDE SEQUENCE [LARGE SCALE GENOMIC DNA]</scope>
    <source>
        <strain evidence="3">Uno11</strain>
    </source>
</reference>
<feature type="transmembrane region" description="Helical" evidence="1">
    <location>
        <begin position="359"/>
        <end position="376"/>
    </location>
</feature>
<dbReference type="Proteomes" id="UP000287188">
    <property type="component" value="Unassembled WGS sequence"/>
</dbReference>
<feature type="transmembrane region" description="Helical" evidence="1">
    <location>
        <begin position="12"/>
        <end position="38"/>
    </location>
</feature>
<feature type="transmembrane region" description="Helical" evidence="1">
    <location>
        <begin position="91"/>
        <end position="112"/>
    </location>
</feature>
<feature type="transmembrane region" description="Helical" evidence="1">
    <location>
        <begin position="150"/>
        <end position="166"/>
    </location>
</feature>
<name>A0A402AIB4_9CHLR</name>
<feature type="transmembrane region" description="Helical" evidence="1">
    <location>
        <begin position="224"/>
        <end position="242"/>
    </location>
</feature>
<protein>
    <recommendedName>
        <fullName evidence="4">Glycosyltransferase RgtA/B/C/D-like domain-containing protein</fullName>
    </recommendedName>
</protein>
<keyword evidence="1" id="KW-0812">Transmembrane</keyword>
<dbReference type="EMBL" id="BIFS01000001">
    <property type="protein sequence ID" value="GCE18839.1"/>
    <property type="molecule type" value="Genomic_DNA"/>
</dbReference>
<dbReference type="RefSeq" id="WP_126550420.1">
    <property type="nucleotide sequence ID" value="NZ_BIFS01000001.1"/>
</dbReference>
<evidence type="ECO:0000313" key="2">
    <source>
        <dbReference type="EMBL" id="GCE18839.1"/>
    </source>
</evidence>
<dbReference type="OrthoDB" id="142716at2"/>
<comment type="caution">
    <text evidence="2">The sequence shown here is derived from an EMBL/GenBank/DDBJ whole genome shotgun (WGS) entry which is preliminary data.</text>
</comment>
<dbReference type="AlphaFoldDB" id="A0A402AIB4"/>
<feature type="transmembrane region" description="Helical" evidence="1">
    <location>
        <begin position="121"/>
        <end position="138"/>
    </location>
</feature>
<accession>A0A402AIB4</accession>